<evidence type="ECO:0000256" key="1">
    <source>
        <dbReference type="SAM" id="Phobius"/>
    </source>
</evidence>
<keyword evidence="1" id="KW-1133">Transmembrane helix</keyword>
<feature type="transmembrane region" description="Helical" evidence="1">
    <location>
        <begin position="85"/>
        <end position="104"/>
    </location>
</feature>
<feature type="domain" description="DUF6534" evidence="2">
    <location>
        <begin position="161"/>
        <end position="246"/>
    </location>
</feature>
<protein>
    <recommendedName>
        <fullName evidence="2">DUF6534 domain-containing protein</fullName>
    </recommendedName>
</protein>
<dbReference type="PANTHER" id="PTHR40465">
    <property type="entry name" value="CHROMOSOME 1, WHOLE GENOME SHOTGUN SEQUENCE"/>
    <property type="match status" value="1"/>
</dbReference>
<evidence type="ECO:0000259" key="2">
    <source>
        <dbReference type="Pfam" id="PF20152"/>
    </source>
</evidence>
<dbReference type="PANTHER" id="PTHR40465:SF1">
    <property type="entry name" value="DUF6534 DOMAIN-CONTAINING PROTEIN"/>
    <property type="match status" value="1"/>
</dbReference>
<dbReference type="EMBL" id="JABBWE010000089">
    <property type="protein sequence ID" value="KAG1786677.1"/>
    <property type="molecule type" value="Genomic_DNA"/>
</dbReference>
<evidence type="ECO:0000313" key="3">
    <source>
        <dbReference type="EMBL" id="KAG1786677.1"/>
    </source>
</evidence>
<proteinExistence type="predicted"/>
<sequence>MTDMSVVAIQFIGLTISFVQLGIAAAQGFCYYRAFPHDIRMLKYLVVTVMILNVTGTLLTSFMYWSFFVNCFRSTSPSCQAWDTAAMILLFVSITLPFMVQSFYCHRVWIISGKNIYVAIPIILFAVSSYVLGLILIPPQEAGAFSNDAILKISAAGAFQSVLCDSTISLSVYFYLRPARAGVYRTDTRIQNITKKFTTMGFLVCLLAISIFILYWANGFAAIGGVAMVLRSSYANSLLSTLNARELPSRPQPMDIELPTISVHNSR</sequence>
<dbReference type="OrthoDB" id="3223377at2759"/>
<dbReference type="RefSeq" id="XP_041154092.1">
    <property type="nucleotide sequence ID" value="XM_041304256.1"/>
</dbReference>
<accession>A0A9P7ACQ1</accession>
<reference evidence="3" key="1">
    <citation type="journal article" date="2020" name="New Phytol.">
        <title>Comparative genomics reveals dynamic genome evolution in host specialist ectomycorrhizal fungi.</title>
        <authorList>
            <person name="Lofgren L.A."/>
            <person name="Nguyen N.H."/>
            <person name="Vilgalys R."/>
            <person name="Ruytinx J."/>
            <person name="Liao H.L."/>
            <person name="Branco S."/>
            <person name="Kuo A."/>
            <person name="LaButti K."/>
            <person name="Lipzen A."/>
            <person name="Andreopoulos W."/>
            <person name="Pangilinan J."/>
            <person name="Riley R."/>
            <person name="Hundley H."/>
            <person name="Na H."/>
            <person name="Barry K."/>
            <person name="Grigoriev I.V."/>
            <person name="Stajich J.E."/>
            <person name="Kennedy P.G."/>
        </authorList>
    </citation>
    <scope>NUCLEOTIDE SEQUENCE</scope>
    <source>
        <strain evidence="3">S12</strain>
    </source>
</reference>
<dbReference type="InterPro" id="IPR045339">
    <property type="entry name" value="DUF6534"/>
</dbReference>
<keyword evidence="1" id="KW-0472">Membrane</keyword>
<evidence type="ECO:0000313" key="4">
    <source>
        <dbReference type="Proteomes" id="UP000719766"/>
    </source>
</evidence>
<keyword evidence="1" id="KW-0812">Transmembrane</keyword>
<feature type="transmembrane region" description="Helical" evidence="1">
    <location>
        <begin position="6"/>
        <end position="32"/>
    </location>
</feature>
<dbReference type="Pfam" id="PF20152">
    <property type="entry name" value="DUF6534"/>
    <property type="match status" value="1"/>
</dbReference>
<dbReference type="AlphaFoldDB" id="A0A9P7ACQ1"/>
<dbReference type="Proteomes" id="UP000719766">
    <property type="component" value="Unassembled WGS sequence"/>
</dbReference>
<feature type="transmembrane region" description="Helical" evidence="1">
    <location>
        <begin position="197"/>
        <end position="217"/>
    </location>
</feature>
<feature type="transmembrane region" description="Helical" evidence="1">
    <location>
        <begin position="116"/>
        <end position="137"/>
    </location>
</feature>
<gene>
    <name evidence="3" type="ORF">HD556DRAFT_1413761</name>
</gene>
<dbReference type="GeneID" id="64598020"/>
<feature type="transmembrane region" description="Helical" evidence="1">
    <location>
        <begin position="44"/>
        <end position="65"/>
    </location>
</feature>
<organism evidence="3 4">
    <name type="scientific">Suillus plorans</name>
    <dbReference type="NCBI Taxonomy" id="116603"/>
    <lineage>
        <taxon>Eukaryota</taxon>
        <taxon>Fungi</taxon>
        <taxon>Dikarya</taxon>
        <taxon>Basidiomycota</taxon>
        <taxon>Agaricomycotina</taxon>
        <taxon>Agaricomycetes</taxon>
        <taxon>Agaricomycetidae</taxon>
        <taxon>Boletales</taxon>
        <taxon>Suillineae</taxon>
        <taxon>Suillaceae</taxon>
        <taxon>Suillus</taxon>
    </lineage>
</organism>
<keyword evidence="4" id="KW-1185">Reference proteome</keyword>
<feature type="transmembrane region" description="Helical" evidence="1">
    <location>
        <begin position="149"/>
        <end position="176"/>
    </location>
</feature>
<comment type="caution">
    <text evidence="3">The sequence shown here is derived from an EMBL/GenBank/DDBJ whole genome shotgun (WGS) entry which is preliminary data.</text>
</comment>
<name>A0A9P7ACQ1_9AGAM</name>